<keyword evidence="6" id="KW-0067">ATP-binding</keyword>
<evidence type="ECO:0000259" key="9">
    <source>
        <dbReference type="Pfam" id="PF18052"/>
    </source>
</evidence>
<evidence type="ECO:0000256" key="2">
    <source>
        <dbReference type="ARBA" id="ARBA00022614"/>
    </source>
</evidence>
<keyword evidence="3" id="KW-0677">Repeat</keyword>
<dbReference type="Gene3D" id="3.40.50.300">
    <property type="entry name" value="P-loop containing nucleotide triphosphate hydrolases"/>
    <property type="match status" value="1"/>
</dbReference>
<dbReference type="GO" id="GO:0005524">
    <property type="term" value="F:ATP binding"/>
    <property type="evidence" value="ECO:0007669"/>
    <property type="project" value="UniProtKB-KW"/>
</dbReference>
<evidence type="ECO:0008006" key="12">
    <source>
        <dbReference type="Google" id="ProtNLM"/>
    </source>
</evidence>
<dbReference type="Pfam" id="PF18052">
    <property type="entry name" value="Rx_N"/>
    <property type="match status" value="1"/>
</dbReference>
<dbReference type="Proteomes" id="UP000479710">
    <property type="component" value="Unassembled WGS sequence"/>
</dbReference>
<dbReference type="PANTHER" id="PTHR36766">
    <property type="entry name" value="PLANT BROAD-SPECTRUM MILDEW RESISTANCE PROTEIN RPW8"/>
    <property type="match status" value="1"/>
</dbReference>
<gene>
    <name evidence="10" type="ORF">E2562_008835</name>
</gene>
<feature type="compositionally biased region" description="Polar residues" evidence="7">
    <location>
        <begin position="201"/>
        <end position="210"/>
    </location>
</feature>
<dbReference type="InterPro" id="IPR027417">
    <property type="entry name" value="P-loop_NTPase"/>
</dbReference>
<evidence type="ECO:0000313" key="11">
    <source>
        <dbReference type="Proteomes" id="UP000479710"/>
    </source>
</evidence>
<name>A0A6G1D089_9ORYZ</name>
<dbReference type="GO" id="GO:0006952">
    <property type="term" value="P:defense response"/>
    <property type="evidence" value="ECO:0007669"/>
    <property type="project" value="UniProtKB-KW"/>
</dbReference>
<evidence type="ECO:0000256" key="7">
    <source>
        <dbReference type="SAM" id="MobiDB-lite"/>
    </source>
</evidence>
<feature type="region of interest" description="Disordered" evidence="7">
    <location>
        <begin position="193"/>
        <end position="218"/>
    </location>
</feature>
<protein>
    <recommendedName>
        <fullName evidence="12">NB-ARC domain-containing protein</fullName>
    </recommendedName>
</protein>
<evidence type="ECO:0000256" key="1">
    <source>
        <dbReference type="ARBA" id="ARBA00008894"/>
    </source>
</evidence>
<feature type="domain" description="Disease resistance N-terminal" evidence="9">
    <location>
        <begin position="21"/>
        <end position="87"/>
    </location>
</feature>
<dbReference type="EMBL" id="SPHZ02000007">
    <property type="protein sequence ID" value="KAF0905782.1"/>
    <property type="molecule type" value="Genomic_DNA"/>
</dbReference>
<evidence type="ECO:0000256" key="5">
    <source>
        <dbReference type="ARBA" id="ARBA00022821"/>
    </source>
</evidence>
<keyword evidence="4" id="KW-0547">Nucleotide-binding</keyword>
<reference evidence="10 11" key="1">
    <citation type="submission" date="2019-11" db="EMBL/GenBank/DDBJ databases">
        <title>Whole genome sequence of Oryza granulata.</title>
        <authorList>
            <person name="Li W."/>
        </authorList>
    </citation>
    <scope>NUCLEOTIDE SEQUENCE [LARGE SCALE GENOMIC DNA]</scope>
    <source>
        <strain evidence="11">cv. Menghai</strain>
        <tissue evidence="10">Leaf</tissue>
    </source>
</reference>
<feature type="domain" description="NB-ARC" evidence="8">
    <location>
        <begin position="221"/>
        <end position="373"/>
    </location>
</feature>
<dbReference type="InterPro" id="IPR002182">
    <property type="entry name" value="NB-ARC"/>
</dbReference>
<organism evidence="10 11">
    <name type="scientific">Oryza meyeriana var. granulata</name>
    <dbReference type="NCBI Taxonomy" id="110450"/>
    <lineage>
        <taxon>Eukaryota</taxon>
        <taxon>Viridiplantae</taxon>
        <taxon>Streptophyta</taxon>
        <taxon>Embryophyta</taxon>
        <taxon>Tracheophyta</taxon>
        <taxon>Spermatophyta</taxon>
        <taxon>Magnoliopsida</taxon>
        <taxon>Liliopsida</taxon>
        <taxon>Poales</taxon>
        <taxon>Poaceae</taxon>
        <taxon>BOP clade</taxon>
        <taxon>Oryzoideae</taxon>
        <taxon>Oryzeae</taxon>
        <taxon>Oryzinae</taxon>
        <taxon>Oryza</taxon>
        <taxon>Oryza meyeriana</taxon>
    </lineage>
</organism>
<evidence type="ECO:0000256" key="3">
    <source>
        <dbReference type="ARBA" id="ARBA00022737"/>
    </source>
</evidence>
<dbReference type="Pfam" id="PF00931">
    <property type="entry name" value="NB-ARC"/>
    <property type="match status" value="1"/>
</dbReference>
<dbReference type="OrthoDB" id="690125at2759"/>
<evidence type="ECO:0000256" key="6">
    <source>
        <dbReference type="ARBA" id="ARBA00022840"/>
    </source>
</evidence>
<keyword evidence="5" id="KW-0611">Plant defense</keyword>
<dbReference type="InterPro" id="IPR041118">
    <property type="entry name" value="Rx_N"/>
</dbReference>
<sequence length="384" mass="42892">MEFGKIPGAISTGIDILEATQLEDDLSGLRASMSNARLVIDRGEWGRFKNKDLAVLLSQLKDTTYDAEDLLREFDDQVLWHKMEDADRSWAGQLFSSSLNHAKNLICRSKKRIKEAQDKLKKAVADLERALDLLGLTNIDTVQHMPETSSVIGVQVFGRDEERDAVIEKLGVMIGRDDKRDQVIELLGVPLTRGGKGKRSAQCTGATSASGPKRQKGEISRARSILAEAKSIGNVSVLPIVGIGGVGKTTLAQYIYNDPRVEAHFGVRIWICVSDLFKKKNITKKIIESITKGKYKSSDSLDDLQVELMKQLKRRKFLLVLDDIWPIANIEWETFYAPLRHGPEGSMILVTTRFPNVADLVTTRNFGLRGRMLLAARFELSEPE</sequence>
<dbReference type="FunFam" id="3.40.50.300:FF:001091">
    <property type="entry name" value="Probable disease resistance protein At1g61300"/>
    <property type="match status" value="1"/>
</dbReference>
<proteinExistence type="inferred from homology"/>
<accession>A0A6G1D089</accession>
<dbReference type="PRINTS" id="PR00364">
    <property type="entry name" value="DISEASERSIST"/>
</dbReference>
<comment type="caution">
    <text evidence="10">The sequence shown here is derived from an EMBL/GenBank/DDBJ whole genome shotgun (WGS) entry which is preliminary data.</text>
</comment>
<dbReference type="GO" id="GO:0043531">
    <property type="term" value="F:ADP binding"/>
    <property type="evidence" value="ECO:0007669"/>
    <property type="project" value="InterPro"/>
</dbReference>
<keyword evidence="2" id="KW-0433">Leucine-rich repeat</keyword>
<keyword evidence="11" id="KW-1185">Reference proteome</keyword>
<dbReference type="AlphaFoldDB" id="A0A6G1D089"/>
<evidence type="ECO:0000313" key="10">
    <source>
        <dbReference type="EMBL" id="KAF0905782.1"/>
    </source>
</evidence>
<dbReference type="SUPFAM" id="SSF52540">
    <property type="entry name" value="P-loop containing nucleoside triphosphate hydrolases"/>
    <property type="match status" value="1"/>
</dbReference>
<dbReference type="PANTHER" id="PTHR36766:SF40">
    <property type="entry name" value="DISEASE RESISTANCE PROTEIN RGA3"/>
    <property type="match status" value="1"/>
</dbReference>
<comment type="similarity">
    <text evidence="1">Belongs to the disease resistance NB-LRR family.</text>
</comment>
<evidence type="ECO:0000259" key="8">
    <source>
        <dbReference type="Pfam" id="PF00931"/>
    </source>
</evidence>
<evidence type="ECO:0000256" key="4">
    <source>
        <dbReference type="ARBA" id="ARBA00022741"/>
    </source>
</evidence>